<dbReference type="GO" id="GO:0046872">
    <property type="term" value="F:metal ion binding"/>
    <property type="evidence" value="ECO:0007669"/>
    <property type="project" value="UniProtKB-KW"/>
</dbReference>
<evidence type="ECO:0000259" key="8">
    <source>
        <dbReference type="PROSITE" id="PS51462"/>
    </source>
</evidence>
<dbReference type="GO" id="GO:0005739">
    <property type="term" value="C:mitochondrion"/>
    <property type="evidence" value="ECO:0007669"/>
    <property type="project" value="TreeGrafter"/>
</dbReference>
<protein>
    <submittedName>
        <fullName evidence="9">Nucleoside diphosphate-linked moiety X motif 19, mitochondrial-like</fullName>
    </submittedName>
</protein>
<feature type="domain" description="Nudix hydrolase" evidence="8">
    <location>
        <begin position="6"/>
        <end position="259"/>
    </location>
</feature>
<evidence type="ECO:0000256" key="6">
    <source>
        <dbReference type="ARBA" id="ARBA00022842"/>
    </source>
</evidence>
<proteinExistence type="inferred from homology"/>
<gene>
    <name evidence="9" type="ORF">LOD99_4691</name>
</gene>
<evidence type="ECO:0000256" key="4">
    <source>
        <dbReference type="ARBA" id="ARBA00022723"/>
    </source>
</evidence>
<dbReference type="AlphaFoldDB" id="A0AAV7JT80"/>
<dbReference type="PANTHER" id="PTHR12318">
    <property type="entry name" value="TESTOSTERONE-REGULATED PROTEIN RP2"/>
    <property type="match status" value="1"/>
</dbReference>
<dbReference type="InterPro" id="IPR039121">
    <property type="entry name" value="NUDT19"/>
</dbReference>
<evidence type="ECO:0000313" key="9">
    <source>
        <dbReference type="EMBL" id="KAI6652146.1"/>
    </source>
</evidence>
<reference evidence="9 10" key="1">
    <citation type="journal article" date="2023" name="BMC Biol.">
        <title>The compact genome of the sponge Oopsacas minuta (Hexactinellida) is lacking key metazoan core genes.</title>
        <authorList>
            <person name="Santini S."/>
            <person name="Schenkelaars Q."/>
            <person name="Jourda C."/>
            <person name="Duchesne M."/>
            <person name="Belahbib H."/>
            <person name="Rocher C."/>
            <person name="Selva M."/>
            <person name="Riesgo A."/>
            <person name="Vervoort M."/>
            <person name="Leys S.P."/>
            <person name="Kodjabachian L."/>
            <person name="Le Bivic A."/>
            <person name="Borchiellini C."/>
            <person name="Claverie J.M."/>
            <person name="Renard E."/>
        </authorList>
    </citation>
    <scope>NUCLEOTIDE SEQUENCE [LARGE SCALE GENOMIC DNA]</scope>
    <source>
        <strain evidence="9">SPO-2</strain>
    </source>
</reference>
<dbReference type="GO" id="GO:0016818">
    <property type="term" value="F:hydrolase activity, acting on acid anhydrides, in phosphorus-containing anhydrides"/>
    <property type="evidence" value="ECO:0007669"/>
    <property type="project" value="InterPro"/>
</dbReference>
<evidence type="ECO:0000256" key="5">
    <source>
        <dbReference type="ARBA" id="ARBA00022801"/>
    </source>
</evidence>
<keyword evidence="4" id="KW-0479">Metal-binding</keyword>
<dbReference type="Gene3D" id="3.90.79.10">
    <property type="entry name" value="Nucleoside Triphosphate Pyrophosphohydrolase"/>
    <property type="match status" value="1"/>
</dbReference>
<keyword evidence="10" id="KW-1185">Reference proteome</keyword>
<evidence type="ECO:0000256" key="7">
    <source>
        <dbReference type="ARBA" id="ARBA00023211"/>
    </source>
</evidence>
<accession>A0AAV7JT80</accession>
<comment type="cofactor">
    <cofactor evidence="1">
        <name>Mn(2+)</name>
        <dbReference type="ChEBI" id="CHEBI:29035"/>
    </cofactor>
</comment>
<name>A0AAV7JT80_9METZ</name>
<comment type="similarity">
    <text evidence="3">Belongs to the Nudix hydrolase family.</text>
</comment>
<keyword evidence="7" id="KW-0464">Manganese</keyword>
<evidence type="ECO:0000313" key="10">
    <source>
        <dbReference type="Proteomes" id="UP001165289"/>
    </source>
</evidence>
<dbReference type="PROSITE" id="PS51462">
    <property type="entry name" value="NUDIX"/>
    <property type="match status" value="1"/>
</dbReference>
<evidence type="ECO:0000256" key="1">
    <source>
        <dbReference type="ARBA" id="ARBA00001936"/>
    </source>
</evidence>
<keyword evidence="5" id="KW-0378">Hydrolase</keyword>
<keyword evidence="6" id="KW-0460">Magnesium</keyword>
<comment type="cofactor">
    <cofactor evidence="2">
        <name>Mg(2+)</name>
        <dbReference type="ChEBI" id="CHEBI:18420"/>
    </cofactor>
</comment>
<evidence type="ECO:0000256" key="2">
    <source>
        <dbReference type="ARBA" id="ARBA00001946"/>
    </source>
</evidence>
<dbReference type="CDD" id="cd18870">
    <property type="entry name" value="NUDIX_AcylCoAdiphos_Nudt19"/>
    <property type="match status" value="1"/>
</dbReference>
<organism evidence="9 10">
    <name type="scientific">Oopsacas minuta</name>
    <dbReference type="NCBI Taxonomy" id="111878"/>
    <lineage>
        <taxon>Eukaryota</taxon>
        <taxon>Metazoa</taxon>
        <taxon>Porifera</taxon>
        <taxon>Hexactinellida</taxon>
        <taxon>Hexasterophora</taxon>
        <taxon>Lyssacinosida</taxon>
        <taxon>Leucopsacidae</taxon>
        <taxon>Oopsacas</taxon>
    </lineage>
</organism>
<comment type="caution">
    <text evidence="9">The sequence shown here is derived from an EMBL/GenBank/DDBJ whole genome shotgun (WGS) entry which is preliminary data.</text>
</comment>
<dbReference type="SUPFAM" id="SSF55811">
    <property type="entry name" value="Nudix"/>
    <property type="match status" value="1"/>
</dbReference>
<dbReference type="PANTHER" id="PTHR12318:SF0">
    <property type="entry name" value="ACYL-COENZYME A DIPHOSPHATASE NUDT19"/>
    <property type="match status" value="1"/>
</dbReference>
<evidence type="ECO:0000256" key="3">
    <source>
        <dbReference type="ARBA" id="ARBA00005582"/>
    </source>
</evidence>
<dbReference type="InterPro" id="IPR015797">
    <property type="entry name" value="NUDIX_hydrolase-like_dom_sf"/>
</dbReference>
<sequence length="377" mass="43292">MAARFPWRQAATLILAKNSEGVSRDITEFKERQLKVLYIKRATKASDVFSSLHTFPGGTLDSADISDKWWRIYERLSSKLGLASVHKLFGSTLRFDNELLLYKQAGEHEGRMPAHIAFRICAIRELFEETGLLLCLGMEKLNWLEFSISCKEGSTHFNQVSNLSEWRELVHNNANRFIDLCSEYNCVPNVWSLVEWSNWLTPAFLSKRWDTVFYYATMKYGYSPSADNMEVSSVDWLEPIEVLQRASKGELSIAIPTAYESSRINRFYGVEMLDRFARWRVENYSCSRLSPVIIVASSEMFVTTFPKDNFYERSQVKQKKEIVNTEQNQEIVLNTNGLVNRYIRTGPSNFSIVCNAVPADGHLIPSLMIPGRITSKL</sequence>
<dbReference type="InterPro" id="IPR000086">
    <property type="entry name" value="NUDIX_hydrolase_dom"/>
</dbReference>
<dbReference type="EMBL" id="JAKMXF010000300">
    <property type="protein sequence ID" value="KAI6652146.1"/>
    <property type="molecule type" value="Genomic_DNA"/>
</dbReference>
<dbReference type="Proteomes" id="UP001165289">
    <property type="component" value="Unassembled WGS sequence"/>
</dbReference>